<dbReference type="KEGG" id="rah:Rahaq_1619"/>
<dbReference type="eggNOG" id="ENOG5031RV3">
    <property type="taxonomic scope" value="Bacteria"/>
</dbReference>
<dbReference type="RefSeq" id="WP_013574943.1">
    <property type="nucleotide sequence ID" value="NC_015061.1"/>
</dbReference>
<dbReference type="OrthoDB" id="9938095at2"/>
<dbReference type="Proteomes" id="UP001598201">
    <property type="component" value="Unassembled WGS sequence"/>
</dbReference>
<protein>
    <submittedName>
        <fullName evidence="1">Uncharacterized protein</fullName>
    </submittedName>
</protein>
<reference evidence="1 3" key="2">
    <citation type="journal article" date="2012" name="J. Bacteriol.">
        <title>Complete Genome Sequence of Rahnella sp. Strain Y9602, a Gammaproteobacterium Isolate from Metal- and Radionuclide-Contaminated Soil.</title>
        <authorList>
            <person name="Martinez R.J."/>
            <person name="Bruce D."/>
            <person name="Detter C."/>
            <person name="Goodwin L.A."/>
            <person name="Han J."/>
            <person name="Han C.S."/>
            <person name="Held B."/>
            <person name="Land M.L."/>
            <person name="Mikhailova N."/>
            <person name="Nolan M."/>
            <person name="Pennacchio L."/>
            <person name="Pitluck S."/>
            <person name="Tapia R."/>
            <person name="Woyke T."/>
            <person name="Sobecky P.A."/>
        </authorList>
    </citation>
    <scope>NUCLEOTIDE SEQUENCE [LARGE SCALE GENOMIC DNA]</scope>
    <source>
        <strain evidence="1 3">Y9602</strain>
    </source>
</reference>
<dbReference type="HOGENOM" id="CLU_3047192_0_0_6"/>
<gene>
    <name evidence="1" type="ordered locus">Rahaq_1619</name>
    <name evidence="2" type="ORF">ACFPK4_24410</name>
</gene>
<reference evidence="3" key="1">
    <citation type="submission" date="2011-01" db="EMBL/GenBank/DDBJ databases">
        <title>Complete sequence of chromosome of Rahnella sp. Y9602.</title>
        <authorList>
            <consortium name="US DOE Joint Genome Institute"/>
            <person name="Lucas S."/>
            <person name="Copeland A."/>
            <person name="Lapidus A."/>
            <person name="Cheng J.-F."/>
            <person name="Goodwin L."/>
            <person name="Pitluck S."/>
            <person name="Lu M."/>
            <person name="Detter J.C."/>
            <person name="Han C."/>
            <person name="Tapia R."/>
            <person name="Land M."/>
            <person name="Hauser L."/>
            <person name="Kyrpides N."/>
            <person name="Ivanova N."/>
            <person name="Ovchinnikova G."/>
            <person name="Pagani I."/>
            <person name="Sobecky P.A."/>
            <person name="Martinez R.J."/>
            <person name="Woyke T."/>
        </authorList>
    </citation>
    <scope>NUCLEOTIDE SEQUENCE [LARGE SCALE GENOMIC DNA]</scope>
    <source>
        <strain evidence="3">Y9602</strain>
    </source>
</reference>
<dbReference type="Proteomes" id="UP000007257">
    <property type="component" value="Chromosome"/>
</dbReference>
<sequence length="54" mass="6117">MLIIEDDDAVDVADVDLHAARPLSLRRSAILQKSAHLDGFLMKYYGNLDSDWIE</sequence>
<keyword evidence="4" id="KW-1185">Reference proteome</keyword>
<evidence type="ECO:0000313" key="2">
    <source>
        <dbReference type="EMBL" id="MFD3226689.1"/>
    </source>
</evidence>
<proteinExistence type="predicted"/>
<reference evidence="2 4" key="3">
    <citation type="submission" date="2024-09" db="EMBL/GenBank/DDBJ databases">
        <title>Genomes of Rahnella.</title>
        <authorList>
            <person name="Mnguni F.C."/>
            <person name="Shin G.Y."/>
            <person name="Coutinho T."/>
        </authorList>
    </citation>
    <scope>NUCLEOTIDE SEQUENCE [LARGE SCALE GENOMIC DNA]</scope>
    <source>
        <strain evidence="2 4">20WA0057</strain>
    </source>
</reference>
<dbReference type="EMBL" id="JBHUCJ010000101">
    <property type="protein sequence ID" value="MFD3226689.1"/>
    <property type="molecule type" value="Genomic_DNA"/>
</dbReference>
<evidence type="ECO:0000313" key="3">
    <source>
        <dbReference type="Proteomes" id="UP000007257"/>
    </source>
</evidence>
<dbReference type="AlphaFoldDB" id="A0A0H3F7S2"/>
<dbReference type="EMBL" id="CP002505">
    <property type="protein sequence ID" value="ADW73241.1"/>
    <property type="molecule type" value="Genomic_DNA"/>
</dbReference>
<organism evidence="1 3">
    <name type="scientific">Rahnella sp. (strain Y9602)</name>
    <dbReference type="NCBI Taxonomy" id="2703885"/>
    <lineage>
        <taxon>Bacteria</taxon>
        <taxon>Pseudomonadati</taxon>
        <taxon>Pseudomonadota</taxon>
        <taxon>Gammaproteobacteria</taxon>
        <taxon>Enterobacterales</taxon>
        <taxon>Yersiniaceae</taxon>
        <taxon>Rahnella</taxon>
    </lineage>
</organism>
<accession>A0A0H3F7S2</accession>
<name>A0A0H3F7S2_RAHSY</name>
<evidence type="ECO:0000313" key="1">
    <source>
        <dbReference type="EMBL" id="ADW73241.1"/>
    </source>
</evidence>
<evidence type="ECO:0000313" key="4">
    <source>
        <dbReference type="Proteomes" id="UP001598201"/>
    </source>
</evidence>